<feature type="compositionally biased region" description="Basic and acidic residues" evidence="1">
    <location>
        <begin position="18"/>
        <end position="42"/>
    </location>
</feature>
<name>A0AAW0LKY3_QUESU</name>
<evidence type="ECO:0000313" key="2">
    <source>
        <dbReference type="EMBL" id="KAK7851800.1"/>
    </source>
</evidence>
<accession>A0AAW0LKY3</accession>
<dbReference type="Proteomes" id="UP000237347">
    <property type="component" value="Unassembled WGS sequence"/>
</dbReference>
<sequence>MGDGLGGTTNQSKAQTETAHRTTERKTARPEAGEAEKADRMNVSDMETAETEAQITPESHNKDIEINEVIFKNSKLPTCHFNSADFDAQDQEVDVALDSRASNVSFKITTTPHDSAKNVDPILNATPHDSLNIVEPKSNIASYDSATNTATLSPFHIAPNQIIQEHATHVTDSIPPPANKTARTWKRLARTKVQHLHSDSSDHSPLWITLDDLVIPSFSKPFRFEEMWLSDRGCSDIVEAVWLSREDGEVHDHVIRKIEKCGKELRAWNRDCFGNVKLVLRQKRKELKEAEKVAMRSGNNQQVRDLKKDIAELVDKENRLWFQRSKVINSKYFHSQASQRKRKNLIRRLKDSEGRCIIINLSSVLKTSNFAPRLLILSRQKWETDLVHGLFSPEEAAMVLCIPLSRTPVEDKIIWPFTPSGNYT</sequence>
<dbReference type="AlphaFoldDB" id="A0AAW0LKY3"/>
<feature type="compositionally biased region" description="Polar residues" evidence="1">
    <location>
        <begin position="8"/>
        <end position="17"/>
    </location>
</feature>
<organism evidence="2 3">
    <name type="scientific">Quercus suber</name>
    <name type="common">Cork oak</name>
    <dbReference type="NCBI Taxonomy" id="58331"/>
    <lineage>
        <taxon>Eukaryota</taxon>
        <taxon>Viridiplantae</taxon>
        <taxon>Streptophyta</taxon>
        <taxon>Embryophyta</taxon>
        <taxon>Tracheophyta</taxon>
        <taxon>Spermatophyta</taxon>
        <taxon>Magnoliopsida</taxon>
        <taxon>eudicotyledons</taxon>
        <taxon>Gunneridae</taxon>
        <taxon>Pentapetalae</taxon>
        <taxon>rosids</taxon>
        <taxon>fabids</taxon>
        <taxon>Fagales</taxon>
        <taxon>Fagaceae</taxon>
        <taxon>Quercus</taxon>
    </lineage>
</organism>
<protein>
    <submittedName>
        <fullName evidence="2">Uncharacterized protein</fullName>
    </submittedName>
</protein>
<reference evidence="2 3" key="1">
    <citation type="journal article" date="2018" name="Sci. Data">
        <title>The draft genome sequence of cork oak.</title>
        <authorList>
            <person name="Ramos A.M."/>
            <person name="Usie A."/>
            <person name="Barbosa P."/>
            <person name="Barros P.M."/>
            <person name="Capote T."/>
            <person name="Chaves I."/>
            <person name="Simoes F."/>
            <person name="Abreu I."/>
            <person name="Carrasquinho I."/>
            <person name="Faro C."/>
            <person name="Guimaraes J.B."/>
            <person name="Mendonca D."/>
            <person name="Nobrega F."/>
            <person name="Rodrigues L."/>
            <person name="Saibo N.J.M."/>
            <person name="Varela M.C."/>
            <person name="Egas C."/>
            <person name="Matos J."/>
            <person name="Miguel C.M."/>
            <person name="Oliveira M.M."/>
            <person name="Ricardo C.P."/>
            <person name="Goncalves S."/>
        </authorList>
    </citation>
    <scope>NUCLEOTIDE SEQUENCE [LARGE SCALE GENOMIC DNA]</scope>
    <source>
        <strain evidence="3">cv. HL8</strain>
    </source>
</reference>
<feature type="region of interest" description="Disordered" evidence="1">
    <location>
        <begin position="1"/>
        <end position="55"/>
    </location>
</feature>
<proteinExistence type="predicted"/>
<evidence type="ECO:0000256" key="1">
    <source>
        <dbReference type="SAM" id="MobiDB-lite"/>
    </source>
</evidence>
<dbReference type="EMBL" id="PKMF04000083">
    <property type="protein sequence ID" value="KAK7851800.1"/>
    <property type="molecule type" value="Genomic_DNA"/>
</dbReference>
<keyword evidence="3" id="KW-1185">Reference proteome</keyword>
<gene>
    <name evidence="2" type="ORF">CFP56_040980</name>
</gene>
<comment type="caution">
    <text evidence="2">The sequence shown here is derived from an EMBL/GenBank/DDBJ whole genome shotgun (WGS) entry which is preliminary data.</text>
</comment>
<evidence type="ECO:0000313" key="3">
    <source>
        <dbReference type="Proteomes" id="UP000237347"/>
    </source>
</evidence>
<feature type="non-terminal residue" evidence="2">
    <location>
        <position position="424"/>
    </location>
</feature>